<evidence type="ECO:0000313" key="3">
    <source>
        <dbReference type="Proteomes" id="UP000728185"/>
    </source>
</evidence>
<feature type="region of interest" description="Disordered" evidence="1">
    <location>
        <begin position="638"/>
        <end position="669"/>
    </location>
</feature>
<comment type="caution">
    <text evidence="2">The sequence shown here is derived from an EMBL/GenBank/DDBJ whole genome shotgun (WGS) entry which is preliminary data.</text>
</comment>
<gene>
    <name evidence="2" type="ORF">FBUS_02259</name>
</gene>
<feature type="compositionally biased region" description="Polar residues" evidence="1">
    <location>
        <begin position="558"/>
        <end position="568"/>
    </location>
</feature>
<feature type="region of interest" description="Disordered" evidence="1">
    <location>
        <begin position="462"/>
        <end position="616"/>
    </location>
</feature>
<dbReference type="OrthoDB" id="6286493at2759"/>
<feature type="compositionally biased region" description="Polar residues" evidence="1">
    <location>
        <begin position="523"/>
        <end position="549"/>
    </location>
</feature>
<dbReference type="Proteomes" id="UP000728185">
    <property type="component" value="Unassembled WGS sequence"/>
</dbReference>
<organism evidence="2 3">
    <name type="scientific">Fasciolopsis buskii</name>
    <dbReference type="NCBI Taxonomy" id="27845"/>
    <lineage>
        <taxon>Eukaryota</taxon>
        <taxon>Metazoa</taxon>
        <taxon>Spiralia</taxon>
        <taxon>Lophotrochozoa</taxon>
        <taxon>Platyhelminthes</taxon>
        <taxon>Trematoda</taxon>
        <taxon>Digenea</taxon>
        <taxon>Plagiorchiida</taxon>
        <taxon>Echinostomata</taxon>
        <taxon>Echinostomatoidea</taxon>
        <taxon>Fasciolidae</taxon>
        <taxon>Fasciolopsis</taxon>
    </lineage>
</organism>
<dbReference type="AlphaFoldDB" id="A0A8E0VJB4"/>
<name>A0A8E0VJB4_9TREM</name>
<accession>A0A8E0VJB4</accession>
<evidence type="ECO:0000313" key="2">
    <source>
        <dbReference type="EMBL" id="KAA0196874.1"/>
    </source>
</evidence>
<keyword evidence="3" id="KW-1185">Reference proteome</keyword>
<protein>
    <submittedName>
        <fullName evidence="2">Uncharacterized protein</fullName>
    </submittedName>
</protein>
<sequence>MFFKARRGHFVIFVRRIFRRGIQGSRSLLGGHFFTAVMRKKQRATRTTFEDGGSVIEQCRSPKTDAADSLTCKVEEKDSSPAAVSANPVYQFDSSGTATLQDGLSKCPYLTVVQGTVVVQPVSAEVLPTSDVAKGATNIPAVKCTVCGMEMDPATSLFSTHPVLQVLIKVDELKALKRRRSERAYASWRSRCNSTPKVSFPDTSGSVTVCPTTSNSSSNETLKALSSIFSQLSQSVTEPAGQTNSSGLPDMNNFLQIMGQTLNTNNVNSSANIPGMSTILSPSLPVTTPTWVLRSPTIGRPTALGPCLVVNTQPNASVLPNVPVSVSVPTVSTNSDISAILNQITSVNESNVRIALKAARRCIETFSADIRRLEQMAAKASSVNDLGRVVRSFHSIYRFHLFARLSNLAARMREEIPKVPEKPRATVTTQTTTLPVSMFAPIGPTSIGTILSVPATPPAGLTIDLTDEVDGNRESSDPTLAQGVPKNKISSVEADLEQTENKTQLDLSSAPPKISDTIGASVASPNPNSPVQSATVFTTSPTGSPKSNSIPPPVTKSPELTPSSTQTEKACLSVPSAVPNEESSKAPETVNSKPKPRNSVEADDLGPVDDDDDDDIDWKLDMLANLSQAETPNLIFAPNTQVENNNTQCPPTSVDDSSTRQSGADVSNG</sequence>
<proteinExistence type="predicted"/>
<feature type="compositionally biased region" description="Acidic residues" evidence="1">
    <location>
        <begin position="601"/>
        <end position="616"/>
    </location>
</feature>
<dbReference type="EMBL" id="LUCM01002762">
    <property type="protein sequence ID" value="KAA0196874.1"/>
    <property type="molecule type" value="Genomic_DNA"/>
</dbReference>
<reference evidence="2" key="1">
    <citation type="submission" date="2019-05" db="EMBL/GenBank/DDBJ databases">
        <title>Annotation for the trematode Fasciolopsis buski.</title>
        <authorList>
            <person name="Choi Y.-J."/>
        </authorList>
    </citation>
    <scope>NUCLEOTIDE SEQUENCE</scope>
    <source>
        <strain evidence="2">HT</strain>
        <tissue evidence="2">Whole worm</tissue>
    </source>
</reference>
<evidence type="ECO:0000256" key="1">
    <source>
        <dbReference type="SAM" id="MobiDB-lite"/>
    </source>
</evidence>